<evidence type="ECO:0008006" key="3">
    <source>
        <dbReference type="Google" id="ProtNLM"/>
    </source>
</evidence>
<keyword evidence="2" id="KW-1185">Reference proteome</keyword>
<dbReference type="EMBL" id="MU854466">
    <property type="protein sequence ID" value="KAK4034769.1"/>
    <property type="molecule type" value="Genomic_DNA"/>
</dbReference>
<evidence type="ECO:0000313" key="1">
    <source>
        <dbReference type="EMBL" id="KAK4034769.1"/>
    </source>
</evidence>
<dbReference type="InterPro" id="IPR009218">
    <property type="entry name" value="HD_phosphohydro"/>
</dbReference>
<organism evidence="1 2">
    <name type="scientific">Parachaetomium inaequale</name>
    <dbReference type="NCBI Taxonomy" id="2588326"/>
    <lineage>
        <taxon>Eukaryota</taxon>
        <taxon>Fungi</taxon>
        <taxon>Dikarya</taxon>
        <taxon>Ascomycota</taxon>
        <taxon>Pezizomycotina</taxon>
        <taxon>Sordariomycetes</taxon>
        <taxon>Sordariomycetidae</taxon>
        <taxon>Sordariales</taxon>
        <taxon>Chaetomiaceae</taxon>
        <taxon>Parachaetomium</taxon>
    </lineage>
</organism>
<dbReference type="Gene3D" id="1.10.3210.10">
    <property type="entry name" value="Hypothetical protein af1432"/>
    <property type="match status" value="1"/>
</dbReference>
<protein>
    <recommendedName>
        <fullName evidence="3">Metal-dependent HD superfamily phosphohydrolase</fullName>
    </recommendedName>
</protein>
<dbReference type="SUPFAM" id="SSF109604">
    <property type="entry name" value="HD-domain/PDEase-like"/>
    <property type="match status" value="1"/>
</dbReference>
<accession>A0AAN6SP17</accession>
<dbReference type="AlphaFoldDB" id="A0AAN6SP17"/>
<proteinExistence type="predicted"/>
<comment type="caution">
    <text evidence="1">The sequence shown here is derived from an EMBL/GenBank/DDBJ whole genome shotgun (WGS) entry which is preliminary data.</text>
</comment>
<reference evidence="2" key="1">
    <citation type="journal article" date="2023" name="Mol. Phylogenet. Evol.">
        <title>Genome-scale phylogeny and comparative genomics of the fungal order Sordariales.</title>
        <authorList>
            <person name="Hensen N."/>
            <person name="Bonometti L."/>
            <person name="Westerberg I."/>
            <person name="Brannstrom I.O."/>
            <person name="Guillou S."/>
            <person name="Cros-Aarteil S."/>
            <person name="Calhoun S."/>
            <person name="Haridas S."/>
            <person name="Kuo A."/>
            <person name="Mondo S."/>
            <person name="Pangilinan J."/>
            <person name="Riley R."/>
            <person name="LaButti K."/>
            <person name="Andreopoulos B."/>
            <person name="Lipzen A."/>
            <person name="Chen C."/>
            <person name="Yan M."/>
            <person name="Daum C."/>
            <person name="Ng V."/>
            <person name="Clum A."/>
            <person name="Steindorff A."/>
            <person name="Ohm R.A."/>
            <person name="Martin F."/>
            <person name="Silar P."/>
            <person name="Natvig D.O."/>
            <person name="Lalanne C."/>
            <person name="Gautier V."/>
            <person name="Ament-Velasquez S.L."/>
            <person name="Kruys A."/>
            <person name="Hutchinson M.I."/>
            <person name="Powell A.J."/>
            <person name="Barry K."/>
            <person name="Miller A.N."/>
            <person name="Grigoriev I.V."/>
            <person name="Debuchy R."/>
            <person name="Gladieux P."/>
            <person name="Hiltunen Thoren M."/>
            <person name="Johannesson H."/>
        </authorList>
    </citation>
    <scope>NUCLEOTIDE SEQUENCE [LARGE SCALE GENOMIC DNA]</scope>
    <source>
        <strain evidence="2">CBS 284.82</strain>
    </source>
</reference>
<sequence>MTLITPASREELVALYSSPTRHYHSLNHVTALLALLSTHRQHFVDPDAVEAAIWFHDAIYDARAKGPCNELQSANLAVSRLSGTAEPKRVAWIREVIEATATHKLPEGLDGPEEADAALFLDMDLSILGAGETEFDEYEAAVRKEYDFVSDEAWRTGRAAVLKTFLERERVYHSELFRGLYEEVARRNLRRSLERLGL</sequence>
<dbReference type="PIRSF" id="PIRSF035170">
    <property type="entry name" value="HD_phosphohydro"/>
    <property type="match status" value="1"/>
</dbReference>
<evidence type="ECO:0000313" key="2">
    <source>
        <dbReference type="Proteomes" id="UP001303115"/>
    </source>
</evidence>
<dbReference type="Proteomes" id="UP001303115">
    <property type="component" value="Unassembled WGS sequence"/>
</dbReference>
<dbReference type="PANTHER" id="PTHR21174">
    <property type="match status" value="1"/>
</dbReference>
<name>A0AAN6SP17_9PEZI</name>
<gene>
    <name evidence="1" type="ORF">C8A01DRAFT_18477</name>
</gene>
<dbReference type="PANTHER" id="PTHR21174:SF0">
    <property type="entry name" value="HD PHOSPHOHYDROLASE FAMILY PROTEIN-RELATED"/>
    <property type="match status" value="1"/>
</dbReference>